<evidence type="ECO:0000313" key="1">
    <source>
        <dbReference type="EMBL" id="GLS46699.1"/>
    </source>
</evidence>
<gene>
    <name evidence="1" type="ORF">GCM10007884_46930</name>
</gene>
<evidence type="ECO:0008006" key="3">
    <source>
        <dbReference type="Google" id="ProtNLM"/>
    </source>
</evidence>
<name>A0ABQ6D9T6_9HYPH</name>
<dbReference type="InterPro" id="IPR029063">
    <property type="entry name" value="SAM-dependent_MTases_sf"/>
</dbReference>
<dbReference type="EMBL" id="BSPG01000049">
    <property type="protein sequence ID" value="GLS46699.1"/>
    <property type="molecule type" value="Genomic_DNA"/>
</dbReference>
<protein>
    <recommendedName>
        <fullName evidence="3">Class I SAM-dependent methyltransferase</fullName>
    </recommendedName>
</protein>
<accession>A0ABQ6D9T6</accession>
<sequence>MSAGGTGPMSLLSKIVGRPSKPASTLLRAGAPAEPPGSWSDVVNSYQLPFDQSGEQARAANAAEAAYYAQSDRIAHKWHSYLEVYDRHLSQYRDKPVRFLEIGVFQGGALQVWRRYLGQAAILNGLDIDPRCAQVDDPDLTIHIGSQTDTALLARIVEQMGGIDVVIDDASHVSEHQIATFEFLYPLLAPNGIYIVEDVHCSYWPDFGGGLRAPGAFMEYAKGLLDRLHARYVLDPDPEDRDPGFADVTHGISFHDSMVVFEKRASKGPPRTNAVGTRWTF</sequence>
<organism evidence="1 2">
    <name type="scientific">Methylobacterium brachythecii</name>
    <dbReference type="NCBI Taxonomy" id="1176177"/>
    <lineage>
        <taxon>Bacteria</taxon>
        <taxon>Pseudomonadati</taxon>
        <taxon>Pseudomonadota</taxon>
        <taxon>Alphaproteobacteria</taxon>
        <taxon>Hyphomicrobiales</taxon>
        <taxon>Methylobacteriaceae</taxon>
        <taxon>Methylobacterium</taxon>
    </lineage>
</organism>
<reference evidence="2" key="1">
    <citation type="journal article" date="2019" name="Int. J. Syst. Evol. Microbiol.">
        <title>The Global Catalogue of Microorganisms (GCM) 10K type strain sequencing project: providing services to taxonomists for standard genome sequencing and annotation.</title>
        <authorList>
            <consortium name="The Broad Institute Genomics Platform"/>
            <consortium name="The Broad Institute Genome Sequencing Center for Infectious Disease"/>
            <person name="Wu L."/>
            <person name="Ma J."/>
        </authorList>
    </citation>
    <scope>NUCLEOTIDE SEQUENCE [LARGE SCALE GENOMIC DNA]</scope>
    <source>
        <strain evidence="2">NBRC 107710</strain>
    </source>
</reference>
<dbReference type="CDD" id="cd02440">
    <property type="entry name" value="AdoMet_MTases"/>
    <property type="match status" value="1"/>
</dbReference>
<keyword evidence="2" id="KW-1185">Reference proteome</keyword>
<dbReference type="Gene3D" id="3.40.50.150">
    <property type="entry name" value="Vaccinia Virus protein VP39"/>
    <property type="match status" value="1"/>
</dbReference>
<dbReference type="Proteomes" id="UP001156881">
    <property type="component" value="Unassembled WGS sequence"/>
</dbReference>
<dbReference type="SUPFAM" id="SSF53335">
    <property type="entry name" value="S-adenosyl-L-methionine-dependent methyltransferases"/>
    <property type="match status" value="1"/>
</dbReference>
<proteinExistence type="predicted"/>
<comment type="caution">
    <text evidence="1">The sequence shown here is derived from an EMBL/GenBank/DDBJ whole genome shotgun (WGS) entry which is preliminary data.</text>
</comment>
<evidence type="ECO:0000313" key="2">
    <source>
        <dbReference type="Proteomes" id="UP001156881"/>
    </source>
</evidence>